<name>A0A0E3PAT2_9EURY</name>
<dbReference type="InterPro" id="IPR055166">
    <property type="entry name" value="Transc_reg_Sar_Rot_HTH"/>
</dbReference>
<sequence>MPDIVEDEILRRVWKLGNALVKYRNESLKDQDLTSVQAEVISFILKNKDKAEINLLDVQKHLALTHPTVIGIAKRLEEKSFIKREQSKTDARYTSLKLTKKGLEFRNVLSKKAAENEEILLQGMKDDERKEFNRLLGIALKNMTEKRE</sequence>
<dbReference type="EMBL" id="CP009507">
    <property type="protein sequence ID" value="AKB31302.1"/>
    <property type="molecule type" value="Genomic_DNA"/>
</dbReference>
<dbReference type="Gene3D" id="1.10.10.10">
    <property type="entry name" value="Winged helix-like DNA-binding domain superfamily/Winged helix DNA-binding domain"/>
    <property type="match status" value="1"/>
</dbReference>
<dbReference type="GO" id="GO:0003700">
    <property type="term" value="F:DNA-binding transcription factor activity"/>
    <property type="evidence" value="ECO:0007669"/>
    <property type="project" value="InterPro"/>
</dbReference>
<evidence type="ECO:0000313" key="9">
    <source>
        <dbReference type="EMBL" id="AKB31302.1"/>
    </source>
</evidence>
<dbReference type="PROSITE" id="PS50995">
    <property type="entry name" value="HTH_MARR_2"/>
    <property type="match status" value="1"/>
</dbReference>
<evidence type="ECO:0000256" key="6">
    <source>
        <dbReference type="ARBA" id="ARBA00047188"/>
    </source>
</evidence>
<reference evidence="9 10" key="1">
    <citation type="submission" date="2014-07" db="EMBL/GenBank/DDBJ databases">
        <title>Methanogenic archaea and the global carbon cycle.</title>
        <authorList>
            <person name="Henriksen J.R."/>
            <person name="Luke J."/>
            <person name="Reinhart S."/>
            <person name="Benedict M.N."/>
            <person name="Youngblut N.D."/>
            <person name="Metcalf M.E."/>
            <person name="Whitaker R.J."/>
            <person name="Metcalf W.W."/>
        </authorList>
    </citation>
    <scope>NUCLEOTIDE SEQUENCE [LARGE SCALE GENOMIC DNA]</scope>
    <source>
        <strain evidence="9 10">HI350</strain>
    </source>
</reference>
<dbReference type="PANTHER" id="PTHR42756">
    <property type="entry name" value="TRANSCRIPTIONAL REGULATOR, MARR"/>
    <property type="match status" value="1"/>
</dbReference>
<gene>
    <name evidence="9" type="ORF">MSSIH_0612</name>
</gene>
<dbReference type="RefSeq" id="WP_148704842.1">
    <property type="nucleotide sequence ID" value="NZ_CP009507.1"/>
</dbReference>
<protein>
    <recommendedName>
        <fullName evidence="6">HTH-type transcriptional regulator SarZ</fullName>
    </recommendedName>
    <alternativeName>
        <fullName evidence="7">Staphylococcal accessory regulator Z</fullName>
    </alternativeName>
</protein>
<evidence type="ECO:0000256" key="7">
    <source>
        <dbReference type="ARBA" id="ARBA00047207"/>
    </source>
</evidence>
<evidence type="ECO:0000313" key="10">
    <source>
        <dbReference type="Proteomes" id="UP000033092"/>
    </source>
</evidence>
<dbReference type="SMART" id="SM00347">
    <property type="entry name" value="HTH_MARR"/>
    <property type="match status" value="1"/>
</dbReference>
<dbReference type="InterPro" id="IPR036388">
    <property type="entry name" value="WH-like_DNA-bd_sf"/>
</dbReference>
<evidence type="ECO:0000259" key="8">
    <source>
        <dbReference type="PROSITE" id="PS50995"/>
    </source>
</evidence>
<proteinExistence type="inferred from homology"/>
<dbReference type="HOGENOM" id="CLU_083287_29_2_2"/>
<dbReference type="GO" id="GO:0005737">
    <property type="term" value="C:cytoplasm"/>
    <property type="evidence" value="ECO:0007669"/>
    <property type="project" value="UniProtKB-SubCell"/>
</dbReference>
<dbReference type="KEGG" id="msz:MSSIH_0612"/>
<evidence type="ECO:0000256" key="1">
    <source>
        <dbReference type="ARBA" id="ARBA00004496"/>
    </source>
</evidence>
<dbReference type="InterPro" id="IPR036390">
    <property type="entry name" value="WH_DNA-bd_sf"/>
</dbReference>
<dbReference type="Proteomes" id="UP000033092">
    <property type="component" value="Chromosome"/>
</dbReference>
<comment type="similarity">
    <text evidence="5">Belongs to the SarZ family.</text>
</comment>
<dbReference type="GO" id="GO:0003677">
    <property type="term" value="F:DNA binding"/>
    <property type="evidence" value="ECO:0007669"/>
    <property type="project" value="UniProtKB-KW"/>
</dbReference>
<evidence type="ECO:0000256" key="3">
    <source>
        <dbReference type="ARBA" id="ARBA00023125"/>
    </source>
</evidence>
<dbReference type="PANTHER" id="PTHR42756:SF1">
    <property type="entry name" value="TRANSCRIPTIONAL REPRESSOR OF EMRAB OPERON"/>
    <property type="match status" value="1"/>
</dbReference>
<evidence type="ECO:0000256" key="5">
    <source>
        <dbReference type="ARBA" id="ARBA00046337"/>
    </source>
</evidence>
<dbReference type="Pfam" id="PF22381">
    <property type="entry name" value="Staph_reg_Sar_Rot"/>
    <property type="match status" value="1"/>
</dbReference>
<keyword evidence="4" id="KW-0804">Transcription</keyword>
<dbReference type="InterPro" id="IPR000835">
    <property type="entry name" value="HTH_MarR-typ"/>
</dbReference>
<evidence type="ECO:0000256" key="4">
    <source>
        <dbReference type="ARBA" id="ARBA00023163"/>
    </source>
</evidence>
<accession>A0A0E3PAT2</accession>
<keyword evidence="3" id="KW-0238">DNA-binding</keyword>
<evidence type="ECO:0000256" key="2">
    <source>
        <dbReference type="ARBA" id="ARBA00023015"/>
    </source>
</evidence>
<feature type="domain" description="HTH marR-type" evidence="8">
    <location>
        <begin position="6"/>
        <end position="141"/>
    </location>
</feature>
<dbReference type="PRINTS" id="PR00598">
    <property type="entry name" value="HTHMARR"/>
</dbReference>
<dbReference type="GeneID" id="41604582"/>
<keyword evidence="2" id="KW-0805">Transcription regulation</keyword>
<comment type="subcellular location">
    <subcellularLocation>
        <location evidence="1">Cytoplasm</location>
    </subcellularLocation>
</comment>
<dbReference type="PATRIC" id="fig|1434119.4.peg.771"/>
<organism evidence="9 10">
    <name type="scientific">Methanosarcina siciliae HI350</name>
    <dbReference type="NCBI Taxonomy" id="1434119"/>
    <lineage>
        <taxon>Archaea</taxon>
        <taxon>Methanobacteriati</taxon>
        <taxon>Methanobacteriota</taxon>
        <taxon>Stenosarchaea group</taxon>
        <taxon>Methanomicrobia</taxon>
        <taxon>Methanosarcinales</taxon>
        <taxon>Methanosarcinaceae</taxon>
        <taxon>Methanosarcina</taxon>
    </lineage>
</organism>
<dbReference type="SUPFAM" id="SSF46785">
    <property type="entry name" value="Winged helix' DNA-binding domain"/>
    <property type="match status" value="1"/>
</dbReference>
<dbReference type="AlphaFoldDB" id="A0A0E3PAT2"/>